<evidence type="ECO:0000313" key="4">
    <source>
        <dbReference type="Proteomes" id="UP001390339"/>
    </source>
</evidence>
<accession>A0ABR2III1</accession>
<dbReference type="EMBL" id="JAPCWZ010000005">
    <property type="protein sequence ID" value="KAK8863341.1"/>
    <property type="molecule type" value="Genomic_DNA"/>
</dbReference>
<evidence type="ECO:0000313" key="3">
    <source>
        <dbReference type="EMBL" id="KAK8863341.1"/>
    </source>
</evidence>
<feature type="compositionally biased region" description="Basic and acidic residues" evidence="1">
    <location>
        <begin position="291"/>
        <end position="306"/>
    </location>
</feature>
<feature type="compositionally biased region" description="Low complexity" evidence="1">
    <location>
        <begin position="226"/>
        <end position="251"/>
    </location>
</feature>
<feature type="compositionally biased region" description="Acidic residues" evidence="1">
    <location>
        <begin position="160"/>
        <end position="171"/>
    </location>
</feature>
<proteinExistence type="predicted"/>
<feature type="compositionally biased region" description="Basic and acidic residues" evidence="1">
    <location>
        <begin position="257"/>
        <end position="271"/>
    </location>
</feature>
<name>A0ABR2III1_9PEZI</name>
<feature type="compositionally biased region" description="Basic and acidic residues" evidence="1">
    <location>
        <begin position="88"/>
        <end position="102"/>
    </location>
</feature>
<comment type="caution">
    <text evidence="3">The sequence shown here is derived from an EMBL/GenBank/DDBJ whole genome shotgun (WGS) entry which is preliminary data.</text>
</comment>
<feature type="signal peptide" evidence="2">
    <location>
        <begin position="1"/>
        <end position="18"/>
    </location>
</feature>
<feature type="compositionally biased region" description="Basic and acidic residues" evidence="1">
    <location>
        <begin position="62"/>
        <end position="72"/>
    </location>
</feature>
<feature type="compositionally biased region" description="Acidic residues" evidence="1">
    <location>
        <begin position="307"/>
        <end position="317"/>
    </location>
</feature>
<evidence type="ECO:0000256" key="1">
    <source>
        <dbReference type="SAM" id="MobiDB-lite"/>
    </source>
</evidence>
<feature type="compositionally biased region" description="Acidic residues" evidence="1">
    <location>
        <begin position="180"/>
        <end position="191"/>
    </location>
</feature>
<keyword evidence="4" id="KW-1185">Reference proteome</keyword>
<evidence type="ECO:0000256" key="2">
    <source>
        <dbReference type="SAM" id="SignalP"/>
    </source>
</evidence>
<feature type="region of interest" description="Disordered" evidence="1">
    <location>
        <begin position="20"/>
        <end position="376"/>
    </location>
</feature>
<protein>
    <submittedName>
        <fullName evidence="3">Uncharacterized protein</fullName>
    </submittedName>
</protein>
<feature type="compositionally biased region" description="Basic and acidic residues" evidence="1">
    <location>
        <begin position="128"/>
        <end position="138"/>
    </location>
</feature>
<gene>
    <name evidence="3" type="ORF">PGQ11_009576</name>
</gene>
<reference evidence="3 4" key="1">
    <citation type="journal article" date="2024" name="IMA Fungus">
        <title>Apiospora arundinis, a panoply of carbohydrate-active enzymes and secondary metabolites.</title>
        <authorList>
            <person name="Sorensen T."/>
            <person name="Petersen C."/>
            <person name="Muurmann A.T."/>
            <person name="Christiansen J.V."/>
            <person name="Brundto M.L."/>
            <person name="Overgaard C.K."/>
            <person name="Boysen A.T."/>
            <person name="Wollenberg R.D."/>
            <person name="Larsen T.O."/>
            <person name="Sorensen J.L."/>
            <person name="Nielsen K.L."/>
            <person name="Sondergaard T.E."/>
        </authorList>
    </citation>
    <scope>NUCLEOTIDE SEQUENCE [LARGE SCALE GENOMIC DNA]</scope>
    <source>
        <strain evidence="3 4">AAU 773</strain>
    </source>
</reference>
<organism evidence="3 4">
    <name type="scientific">Apiospora arundinis</name>
    <dbReference type="NCBI Taxonomy" id="335852"/>
    <lineage>
        <taxon>Eukaryota</taxon>
        <taxon>Fungi</taxon>
        <taxon>Dikarya</taxon>
        <taxon>Ascomycota</taxon>
        <taxon>Pezizomycotina</taxon>
        <taxon>Sordariomycetes</taxon>
        <taxon>Xylariomycetidae</taxon>
        <taxon>Amphisphaeriales</taxon>
        <taxon>Apiosporaceae</taxon>
        <taxon>Apiospora</taxon>
    </lineage>
</organism>
<keyword evidence="2" id="KW-0732">Signal</keyword>
<feature type="chain" id="PRO_5046185326" evidence="2">
    <location>
        <begin position="19"/>
        <end position="376"/>
    </location>
</feature>
<sequence>MYFTTKTLVIALAAGAVAMPADTPAGGPAALSKPKMDGKSPVGGNATHPKPPPEDTTSPPSPDDKEMDKRDFLGIPFPNITDLLSGLKDNKNIARRGGKEGSAKLPGGPYHGGKNMTKPAGHKHAARRCSESKGRPKIPDGMNMTKPAGLRLRKAKRAEEEGEGKEEEGGDKDESGAEGADGEEGEDEEGEGPTIPGGKNMTKPAGLRLRKATRVMKRADDKSVPDDGSNSGDGPDDGSSSGNGDNDASGPLSTSEKGGKEGGDKKEDGPPKTETSGAPKPKKPEASGAPKKPEHSGAPKPKKSEGGGEDEGEDGGEGGEPVAAAARKKQSCPPKNGTIAAAGSKHNGTMPHPPGPKTKEGKRNVRGPALPIRFWA</sequence>
<dbReference type="Proteomes" id="UP001390339">
    <property type="component" value="Unassembled WGS sequence"/>
</dbReference>